<name>A0ABS7VUV4_9HYPH</name>
<dbReference type="Proteomes" id="UP000704176">
    <property type="component" value="Unassembled WGS sequence"/>
</dbReference>
<dbReference type="InterPro" id="IPR023753">
    <property type="entry name" value="FAD/NAD-binding_dom"/>
</dbReference>
<dbReference type="InterPro" id="IPR050446">
    <property type="entry name" value="FAD-oxidoreductase/Apoptosis"/>
</dbReference>
<evidence type="ECO:0000259" key="5">
    <source>
        <dbReference type="Pfam" id="PF07992"/>
    </source>
</evidence>
<evidence type="ECO:0000256" key="1">
    <source>
        <dbReference type="ARBA" id="ARBA00001974"/>
    </source>
</evidence>
<dbReference type="SUPFAM" id="SSF51905">
    <property type="entry name" value="FAD/NAD(P)-binding domain"/>
    <property type="match status" value="1"/>
</dbReference>
<evidence type="ECO:0000313" key="8">
    <source>
        <dbReference type="Proteomes" id="UP000704176"/>
    </source>
</evidence>
<dbReference type="Pfam" id="PF07992">
    <property type="entry name" value="Pyr_redox_2"/>
    <property type="match status" value="1"/>
</dbReference>
<evidence type="ECO:0000256" key="3">
    <source>
        <dbReference type="ARBA" id="ARBA00022827"/>
    </source>
</evidence>
<feature type="domain" description="Reductase C-terminal" evidence="6">
    <location>
        <begin position="320"/>
        <end position="393"/>
    </location>
</feature>
<reference evidence="7 8" key="1">
    <citation type="submission" date="2021-09" db="EMBL/GenBank/DDBJ databases">
        <title>The complete genome sequence of a new microorganism.</title>
        <authorList>
            <person name="Zi Z."/>
        </authorList>
    </citation>
    <scope>NUCLEOTIDE SEQUENCE [LARGE SCALE GENOMIC DNA]</scope>
    <source>
        <strain evidence="7 8">WGZ8</strain>
    </source>
</reference>
<keyword evidence="4" id="KW-0560">Oxidoreductase</keyword>
<dbReference type="EMBL" id="JAIRBM010000021">
    <property type="protein sequence ID" value="MBZ6078687.1"/>
    <property type="molecule type" value="Genomic_DNA"/>
</dbReference>
<proteinExistence type="predicted"/>
<sequence>MTRGTVIVGSGHAGSLAAVTLRRMGYDDPITLIGNENVVPYHRPPLSKGFLKRDNTDPTPLRAESAYTTAGITCLRGVEAAALDLDAKTVRLADGASISFDKAVLATGAVPRRPAVKGLEHDGVYTLRSASDARAVRKALQTARNAIVVGGGFIGFETAATITASGCPVTVVEIGSRVLTRGTSLTIAAHAQAHLERNGVQFYLGTGITAVIDRPGGGTTIVTSAGEMLHADLVVLGTGVVPDCRLAAAAGLACDDGILVDATLRTSHPDVFAIGDCARFDHWLTGGTVRLESVQNATDQARHAARAIIGSQEPYRAVPWFWSDIGDLKLQMVGLLGTADRQVLSGSMSEGNFSVYHFSGPRLVAVDSVNRPSDHMAARKLISAGYSPTVEEIITGQLPNLLRAGDGVRIPAEA</sequence>
<dbReference type="RefSeq" id="WP_224315434.1">
    <property type="nucleotide sequence ID" value="NZ_JAIRBM010000021.1"/>
</dbReference>
<dbReference type="PANTHER" id="PTHR43557:SF2">
    <property type="entry name" value="RIESKE DOMAIN-CONTAINING PROTEIN-RELATED"/>
    <property type="match status" value="1"/>
</dbReference>
<dbReference type="InterPro" id="IPR016156">
    <property type="entry name" value="FAD/NAD-linked_Rdtase_dimer_sf"/>
</dbReference>
<protein>
    <submittedName>
        <fullName evidence="7">FAD-dependent oxidoreductase</fullName>
    </submittedName>
</protein>
<dbReference type="Pfam" id="PF14759">
    <property type="entry name" value="Reductase_C"/>
    <property type="match status" value="1"/>
</dbReference>
<keyword evidence="3" id="KW-0274">FAD</keyword>
<dbReference type="PRINTS" id="PR00368">
    <property type="entry name" value="FADPNR"/>
</dbReference>
<evidence type="ECO:0000256" key="2">
    <source>
        <dbReference type="ARBA" id="ARBA00022630"/>
    </source>
</evidence>
<dbReference type="InterPro" id="IPR036188">
    <property type="entry name" value="FAD/NAD-bd_sf"/>
</dbReference>
<comment type="cofactor">
    <cofactor evidence="1">
        <name>FAD</name>
        <dbReference type="ChEBI" id="CHEBI:57692"/>
    </cofactor>
</comment>
<dbReference type="SUPFAM" id="SSF55424">
    <property type="entry name" value="FAD/NAD-linked reductases, dimerisation (C-terminal) domain"/>
    <property type="match status" value="1"/>
</dbReference>
<evidence type="ECO:0000259" key="6">
    <source>
        <dbReference type="Pfam" id="PF14759"/>
    </source>
</evidence>
<keyword evidence="2" id="KW-0285">Flavoprotein</keyword>
<evidence type="ECO:0000313" key="7">
    <source>
        <dbReference type="EMBL" id="MBZ6078687.1"/>
    </source>
</evidence>
<dbReference type="Gene3D" id="3.30.390.30">
    <property type="match status" value="1"/>
</dbReference>
<feature type="domain" description="FAD/NAD(P)-binding" evidence="5">
    <location>
        <begin position="5"/>
        <end position="301"/>
    </location>
</feature>
<gene>
    <name evidence="7" type="ORF">K9B37_20720</name>
</gene>
<keyword evidence="8" id="KW-1185">Reference proteome</keyword>
<comment type="caution">
    <text evidence="7">The sequence shown here is derived from an EMBL/GenBank/DDBJ whole genome shotgun (WGS) entry which is preliminary data.</text>
</comment>
<organism evidence="7 8">
    <name type="scientific">Microvirga puerhi</name>
    <dbReference type="NCBI Taxonomy" id="2876078"/>
    <lineage>
        <taxon>Bacteria</taxon>
        <taxon>Pseudomonadati</taxon>
        <taxon>Pseudomonadota</taxon>
        <taxon>Alphaproteobacteria</taxon>
        <taxon>Hyphomicrobiales</taxon>
        <taxon>Methylobacteriaceae</taxon>
        <taxon>Microvirga</taxon>
    </lineage>
</organism>
<accession>A0ABS7VUV4</accession>
<dbReference type="PANTHER" id="PTHR43557">
    <property type="entry name" value="APOPTOSIS-INDUCING FACTOR 1"/>
    <property type="match status" value="1"/>
</dbReference>
<dbReference type="InterPro" id="IPR028202">
    <property type="entry name" value="Reductase_C"/>
</dbReference>
<dbReference type="PRINTS" id="PR00411">
    <property type="entry name" value="PNDRDTASEI"/>
</dbReference>
<evidence type="ECO:0000256" key="4">
    <source>
        <dbReference type="ARBA" id="ARBA00023002"/>
    </source>
</evidence>
<dbReference type="Gene3D" id="3.50.50.60">
    <property type="entry name" value="FAD/NAD(P)-binding domain"/>
    <property type="match status" value="2"/>
</dbReference>